<accession>A0ACA9QDU5</accession>
<protein>
    <submittedName>
        <fullName evidence="1">25360_t:CDS:1</fullName>
    </submittedName>
</protein>
<reference evidence="1" key="1">
    <citation type="submission" date="2021-06" db="EMBL/GenBank/DDBJ databases">
        <authorList>
            <person name="Kallberg Y."/>
            <person name="Tangrot J."/>
            <person name="Rosling A."/>
        </authorList>
    </citation>
    <scope>NUCLEOTIDE SEQUENCE</scope>
    <source>
        <strain evidence="1">MA461A</strain>
    </source>
</reference>
<comment type="caution">
    <text evidence="1">The sequence shown here is derived from an EMBL/GenBank/DDBJ whole genome shotgun (WGS) entry which is preliminary data.</text>
</comment>
<evidence type="ECO:0000313" key="2">
    <source>
        <dbReference type="Proteomes" id="UP000789920"/>
    </source>
</evidence>
<name>A0ACA9QDU5_9GLOM</name>
<dbReference type="Proteomes" id="UP000789920">
    <property type="component" value="Unassembled WGS sequence"/>
</dbReference>
<dbReference type="EMBL" id="CAJVQC010028631">
    <property type="protein sequence ID" value="CAG8740226.1"/>
    <property type="molecule type" value="Genomic_DNA"/>
</dbReference>
<feature type="non-terminal residue" evidence="1">
    <location>
        <position position="68"/>
    </location>
</feature>
<sequence>MTGILEKVKENIYNALICYWNDPNDLGLMAALLDPHYKSLDFVDDDEKQLTIQKLRDEFDELEEPTSE</sequence>
<evidence type="ECO:0000313" key="1">
    <source>
        <dbReference type="EMBL" id="CAG8740226.1"/>
    </source>
</evidence>
<proteinExistence type="predicted"/>
<organism evidence="1 2">
    <name type="scientific">Racocetra persica</name>
    <dbReference type="NCBI Taxonomy" id="160502"/>
    <lineage>
        <taxon>Eukaryota</taxon>
        <taxon>Fungi</taxon>
        <taxon>Fungi incertae sedis</taxon>
        <taxon>Mucoromycota</taxon>
        <taxon>Glomeromycotina</taxon>
        <taxon>Glomeromycetes</taxon>
        <taxon>Diversisporales</taxon>
        <taxon>Gigasporaceae</taxon>
        <taxon>Racocetra</taxon>
    </lineage>
</organism>
<keyword evidence="2" id="KW-1185">Reference proteome</keyword>
<gene>
    <name evidence="1" type="ORF">RPERSI_LOCUS13078</name>
</gene>